<dbReference type="InterPro" id="IPR048389">
    <property type="entry name" value="YciQ-like_C"/>
</dbReference>
<feature type="transmembrane region" description="Helical" evidence="1">
    <location>
        <begin position="255"/>
        <end position="275"/>
    </location>
</feature>
<dbReference type="Pfam" id="PF09972">
    <property type="entry name" value="DUF2207"/>
    <property type="match status" value="1"/>
</dbReference>
<feature type="domain" description="Predicted membrane protein YciQ-like C-terminal" evidence="4">
    <location>
        <begin position="295"/>
        <end position="526"/>
    </location>
</feature>
<organism evidence="5 6">
    <name type="scientific">Rhodohalobacter mucosus</name>
    <dbReference type="NCBI Taxonomy" id="2079485"/>
    <lineage>
        <taxon>Bacteria</taxon>
        <taxon>Pseudomonadati</taxon>
        <taxon>Balneolota</taxon>
        <taxon>Balneolia</taxon>
        <taxon>Balneolales</taxon>
        <taxon>Balneolaceae</taxon>
        <taxon>Rhodohalobacter</taxon>
    </lineage>
</organism>
<dbReference type="InterPro" id="IPR018702">
    <property type="entry name" value="DUF2207"/>
</dbReference>
<keyword evidence="1" id="KW-1133">Transmembrane helix</keyword>
<evidence type="ECO:0000313" key="6">
    <source>
        <dbReference type="Proteomes" id="UP000245533"/>
    </source>
</evidence>
<keyword evidence="2" id="KW-0732">Signal</keyword>
<gene>
    <name evidence="5" type="ORF">DDZ15_04330</name>
</gene>
<comment type="caution">
    <text evidence="5">The sequence shown here is derived from an EMBL/GenBank/DDBJ whole genome shotgun (WGS) entry which is preliminary data.</text>
</comment>
<evidence type="ECO:0000313" key="5">
    <source>
        <dbReference type="EMBL" id="PWN07495.1"/>
    </source>
</evidence>
<evidence type="ECO:0000259" key="3">
    <source>
        <dbReference type="Pfam" id="PF09972"/>
    </source>
</evidence>
<dbReference type="OrthoDB" id="1522695at2"/>
<keyword evidence="1" id="KW-0472">Membrane</keyword>
<protein>
    <recommendedName>
        <fullName evidence="7">DUF2207 domain-containing protein</fullName>
    </recommendedName>
</protein>
<name>A0A316TWB0_9BACT</name>
<accession>A0A316TWB0</accession>
<feature type="chain" id="PRO_5016381557" description="DUF2207 domain-containing protein" evidence="2">
    <location>
        <begin position="25"/>
        <end position="593"/>
    </location>
</feature>
<proteinExistence type="predicted"/>
<sequence length="593" mass="67546">MRRYILFPALVMLFSVLLYRSAEANDYSIPEIRIETVLLEDGTVRITEHLTYVFEGSFSWADHRFSRSGFDSITNIRVSEGPESYRNDNSEQPGTFSVSESDSRIIIKWHYAAEDTSRTFSISYDLKGALIVGEEWVEFFWNYLASGRNRSTENFTLEVSLPSPVSPDSMYVWDRLEPDHMTTKSPDGLITINTNRISRNQSARFRFLFPRVLFDDGNVRLNEPELTLANVIREEQERESRLRERAEYQEWINSVARPVTALIIVFSILFFVLLYNRYGKRFKTNFISERETVMLPDQTPPALVGKLLSNSITTQGHILATIFDLSRRGYFKIREKESEKKGIFSTSDSEFLIERTDKEQDPEKSRDLAEWEMMVYRFVDDRIRFGSVTIKKLFSESPTKVNKWFSDWKKEIRKVYDGHNWIDQESTKGVLLNIFLQAILVAASVYLLFYEADIALAALIVSGVMLPMSFLIKRRTEEGQAMYKRWIAYKKGLQNADKRTIRMDMLDRHFIYATAFGLSPKQIENLLQSADDSLISMYLPWIILYSGSTSSPASISQSISSLAATGGSSYTGSVGGTGASMGSAGGGASSGAG</sequence>
<feature type="domain" description="DUF2207" evidence="3">
    <location>
        <begin position="29"/>
        <end position="209"/>
    </location>
</feature>
<dbReference type="RefSeq" id="WP_109645254.1">
    <property type="nucleotide sequence ID" value="NZ_QGGB01000003.1"/>
</dbReference>
<evidence type="ECO:0000256" key="2">
    <source>
        <dbReference type="SAM" id="SignalP"/>
    </source>
</evidence>
<evidence type="ECO:0008006" key="7">
    <source>
        <dbReference type="Google" id="ProtNLM"/>
    </source>
</evidence>
<keyword evidence="6" id="KW-1185">Reference proteome</keyword>
<feature type="signal peptide" evidence="2">
    <location>
        <begin position="1"/>
        <end position="24"/>
    </location>
</feature>
<reference evidence="5 6" key="1">
    <citation type="submission" date="2018-05" db="EMBL/GenBank/DDBJ databases">
        <title>Rhodohalobacter halophilus gen. nov., sp. nov., a moderately halophilic member of the family Balneolaceae.</title>
        <authorList>
            <person name="Liu Z.-W."/>
        </authorList>
    </citation>
    <scope>NUCLEOTIDE SEQUENCE [LARGE SCALE GENOMIC DNA]</scope>
    <source>
        <strain evidence="5 6">8A47</strain>
    </source>
</reference>
<dbReference type="EMBL" id="QGGB01000003">
    <property type="protein sequence ID" value="PWN07495.1"/>
    <property type="molecule type" value="Genomic_DNA"/>
</dbReference>
<feature type="transmembrane region" description="Helical" evidence="1">
    <location>
        <begin position="430"/>
        <end position="448"/>
    </location>
</feature>
<dbReference type="Pfam" id="PF20990">
    <property type="entry name" value="DUF2207_C"/>
    <property type="match status" value="1"/>
</dbReference>
<dbReference type="Proteomes" id="UP000245533">
    <property type="component" value="Unassembled WGS sequence"/>
</dbReference>
<feature type="transmembrane region" description="Helical" evidence="1">
    <location>
        <begin position="454"/>
        <end position="472"/>
    </location>
</feature>
<dbReference type="AlphaFoldDB" id="A0A316TWB0"/>
<evidence type="ECO:0000256" key="1">
    <source>
        <dbReference type="SAM" id="Phobius"/>
    </source>
</evidence>
<evidence type="ECO:0000259" key="4">
    <source>
        <dbReference type="Pfam" id="PF20990"/>
    </source>
</evidence>
<keyword evidence="1" id="KW-0812">Transmembrane</keyword>